<evidence type="ECO:0000313" key="1">
    <source>
        <dbReference type="EMBL" id="TFV37864.1"/>
    </source>
</evidence>
<keyword evidence="2" id="KW-1185">Reference proteome</keyword>
<sequence>MRYPSINMLELAGLEVLSSASDGRAGFKAMLEKTQAEPATPTPLVIDFTGITVATASYLREAIFNLKTFLRASNSKYYPVVANANAAVLDELAVIADARKENLLVADVSPAGAAENQHIIGQLDPKQASTFERVTSLGRTTAGDLNRMFGEADGVTAPTVWNNRLASLAAAGLILEFTQGRAKFYQPLFTEAN</sequence>
<comment type="caution">
    <text evidence="1">The sequence shown here is derived from an EMBL/GenBank/DDBJ whole genome shotgun (WGS) entry which is preliminary data.</text>
</comment>
<dbReference type="OrthoDB" id="8265430at2"/>
<dbReference type="AlphaFoldDB" id="A0A4Y9L6B2"/>
<reference evidence="1 2" key="1">
    <citation type="submission" date="2019-03" db="EMBL/GenBank/DDBJ databases">
        <title>Bradyrhizobium diversity isolated from nodules of Chamaecrista fasciculata.</title>
        <authorList>
            <person name="Klepa M.S."/>
            <person name="Urquiaga M.O."/>
            <person name="Hungria M."/>
            <person name="Delamuta J.R."/>
        </authorList>
    </citation>
    <scope>NUCLEOTIDE SEQUENCE [LARGE SCALE GENOMIC DNA]</scope>
    <source>
        <strain evidence="1 2">CNPSo 3448</strain>
    </source>
</reference>
<gene>
    <name evidence="1" type="ORF">E4K65_43210</name>
</gene>
<dbReference type="Proteomes" id="UP000297966">
    <property type="component" value="Unassembled WGS sequence"/>
</dbReference>
<proteinExistence type="predicted"/>
<organism evidence="1 2">
    <name type="scientific">Bradyrhizobium niftali</name>
    <dbReference type="NCBI Taxonomy" id="2560055"/>
    <lineage>
        <taxon>Bacteria</taxon>
        <taxon>Pseudomonadati</taxon>
        <taxon>Pseudomonadota</taxon>
        <taxon>Alphaproteobacteria</taxon>
        <taxon>Hyphomicrobiales</taxon>
        <taxon>Nitrobacteraceae</taxon>
        <taxon>Bradyrhizobium</taxon>
    </lineage>
</organism>
<evidence type="ECO:0000313" key="2">
    <source>
        <dbReference type="Proteomes" id="UP000297966"/>
    </source>
</evidence>
<name>A0A4Y9L6B2_9BRAD</name>
<evidence type="ECO:0008006" key="3">
    <source>
        <dbReference type="Google" id="ProtNLM"/>
    </source>
</evidence>
<protein>
    <recommendedName>
        <fullName evidence="3">DUF4325 domain-containing protein</fullName>
    </recommendedName>
</protein>
<dbReference type="RefSeq" id="WP_135179279.1">
    <property type="nucleotide sequence ID" value="NZ_SPQT01000047.1"/>
</dbReference>
<accession>A0A4Y9L6B2</accession>
<dbReference type="EMBL" id="SPQT01000047">
    <property type="protein sequence ID" value="TFV37864.1"/>
    <property type="molecule type" value="Genomic_DNA"/>
</dbReference>